<reference evidence="1" key="1">
    <citation type="submission" date="2022-02" db="EMBL/GenBank/DDBJ databases">
        <title>Plant Genome Project.</title>
        <authorList>
            <person name="Zhang R.-G."/>
        </authorList>
    </citation>
    <scope>NUCLEOTIDE SEQUENCE</scope>
    <source>
        <strain evidence="1">AT1</strain>
    </source>
</reference>
<name>A0ACC0Q5W3_RHOML</name>
<dbReference type="EMBL" id="CM046388">
    <property type="protein sequence ID" value="KAI8573150.1"/>
    <property type="molecule type" value="Genomic_DNA"/>
</dbReference>
<dbReference type="Proteomes" id="UP001062846">
    <property type="component" value="Chromosome 1"/>
</dbReference>
<gene>
    <name evidence="1" type="ORF">RHMOL_Rhmol01G0256600</name>
</gene>
<sequence>MRTRRRSRCCIVRSFCGPERERERETECGGGGGGGGGGYPRCSGNQENGMRVRVLVFFFF</sequence>
<accession>A0ACC0Q5W3</accession>
<protein>
    <submittedName>
        <fullName evidence="1">Uncharacterized protein</fullName>
    </submittedName>
</protein>
<evidence type="ECO:0000313" key="1">
    <source>
        <dbReference type="EMBL" id="KAI8573150.1"/>
    </source>
</evidence>
<proteinExistence type="predicted"/>
<keyword evidence="2" id="KW-1185">Reference proteome</keyword>
<evidence type="ECO:0000313" key="2">
    <source>
        <dbReference type="Proteomes" id="UP001062846"/>
    </source>
</evidence>
<organism evidence="1 2">
    <name type="scientific">Rhododendron molle</name>
    <name type="common">Chinese azalea</name>
    <name type="synonym">Azalea mollis</name>
    <dbReference type="NCBI Taxonomy" id="49168"/>
    <lineage>
        <taxon>Eukaryota</taxon>
        <taxon>Viridiplantae</taxon>
        <taxon>Streptophyta</taxon>
        <taxon>Embryophyta</taxon>
        <taxon>Tracheophyta</taxon>
        <taxon>Spermatophyta</taxon>
        <taxon>Magnoliopsida</taxon>
        <taxon>eudicotyledons</taxon>
        <taxon>Gunneridae</taxon>
        <taxon>Pentapetalae</taxon>
        <taxon>asterids</taxon>
        <taxon>Ericales</taxon>
        <taxon>Ericaceae</taxon>
        <taxon>Ericoideae</taxon>
        <taxon>Rhodoreae</taxon>
        <taxon>Rhododendron</taxon>
    </lineage>
</organism>
<comment type="caution">
    <text evidence="1">The sequence shown here is derived from an EMBL/GenBank/DDBJ whole genome shotgun (WGS) entry which is preliminary data.</text>
</comment>